<keyword evidence="4 7" id="KW-1133">Transmembrane helix</keyword>
<dbReference type="Pfam" id="PF02687">
    <property type="entry name" value="FtsX"/>
    <property type="match status" value="1"/>
</dbReference>
<keyword evidence="2" id="KW-1003">Cell membrane</keyword>
<dbReference type="InterPro" id="IPR003838">
    <property type="entry name" value="ABC3_permease_C"/>
</dbReference>
<evidence type="ECO:0000256" key="4">
    <source>
        <dbReference type="ARBA" id="ARBA00022989"/>
    </source>
</evidence>
<keyword evidence="3 7" id="KW-0812">Transmembrane</keyword>
<dbReference type="PANTHER" id="PTHR30572">
    <property type="entry name" value="MEMBRANE COMPONENT OF TRANSPORTER-RELATED"/>
    <property type="match status" value="1"/>
</dbReference>
<comment type="similarity">
    <text evidence="6">Belongs to the ABC-4 integral membrane protein family.</text>
</comment>
<evidence type="ECO:0000259" key="8">
    <source>
        <dbReference type="Pfam" id="PF02687"/>
    </source>
</evidence>
<dbReference type="OrthoDB" id="9780560at2"/>
<dbReference type="InterPro" id="IPR050250">
    <property type="entry name" value="Macrolide_Exporter_MacB"/>
</dbReference>
<feature type="domain" description="ABC3 transporter permease C-terminal" evidence="8">
    <location>
        <begin position="313"/>
        <end position="426"/>
    </location>
</feature>
<accession>A0A5D0XUU6</accession>
<feature type="transmembrane region" description="Helical" evidence="7">
    <location>
        <begin position="53"/>
        <end position="74"/>
    </location>
</feature>
<evidence type="ECO:0000259" key="9">
    <source>
        <dbReference type="Pfam" id="PF12704"/>
    </source>
</evidence>
<sequence>MTRSARTPVEPVDDAEVVPVTDLLDPVPAADRYSFVDLLIEATSDLGTRPARLLMTLAGTILGIGALVATIGFAQTTAGQLARQFDAFAATQLIASPATAQTAGGDSVATTRLPWDAVERIERLAGVEQAAMISDVDLGSGTLTAVPVNDPSAPASAPPRLFASSAGLVDTLEGRIVHGRLFDDGHDLRRDRVAVLGSRLAERLGITRVDSQPSIFIDGLPYAVLGVFDGVQQRAELLDGVIIPTGAARDDFGLGAPGEVQARIAVGAGPPLADQSALALAPDAPETIDVAAPQGRSDLAADVQADVNLIFVVLSVIVLLAGGVGIANVTMLSVMERTGEIGLRRAIGATRRQIASQFIAESVVIGILGGLLGATAGVFAVLVIAVSQGWTPVITPWVAGSGVLLGAVVGLLAGGLPARRAAGVEPVTALRGS</sequence>
<feature type="transmembrane region" description="Helical" evidence="7">
    <location>
        <begin position="358"/>
        <end position="385"/>
    </location>
</feature>
<dbReference type="RefSeq" id="WP_148599788.1">
    <property type="nucleotide sequence ID" value="NZ_VSLD01000001.1"/>
</dbReference>
<reference evidence="10 11" key="1">
    <citation type="submission" date="2019-08" db="EMBL/GenBank/DDBJ databases">
        <title>Genone of Arthrobacter echini P9.</title>
        <authorList>
            <person name="Bowman J.P."/>
        </authorList>
    </citation>
    <scope>NUCLEOTIDE SEQUENCE [LARGE SCALE GENOMIC DNA]</scope>
    <source>
        <strain evidence="10 11">P9</strain>
    </source>
</reference>
<gene>
    <name evidence="10" type="ORF">FQ377_03340</name>
</gene>
<evidence type="ECO:0000256" key="5">
    <source>
        <dbReference type="ARBA" id="ARBA00023136"/>
    </source>
</evidence>
<dbReference type="GO" id="GO:0005886">
    <property type="term" value="C:plasma membrane"/>
    <property type="evidence" value="ECO:0007669"/>
    <property type="project" value="UniProtKB-SubCell"/>
</dbReference>
<organism evidence="10 11">
    <name type="scientific">Arthrobacter echini</name>
    <dbReference type="NCBI Taxonomy" id="1529066"/>
    <lineage>
        <taxon>Bacteria</taxon>
        <taxon>Bacillati</taxon>
        <taxon>Actinomycetota</taxon>
        <taxon>Actinomycetes</taxon>
        <taxon>Micrococcales</taxon>
        <taxon>Micrococcaceae</taxon>
        <taxon>Arthrobacter</taxon>
    </lineage>
</organism>
<evidence type="ECO:0000256" key="1">
    <source>
        <dbReference type="ARBA" id="ARBA00004651"/>
    </source>
</evidence>
<dbReference type="EMBL" id="VSLD01000001">
    <property type="protein sequence ID" value="TYD00486.1"/>
    <property type="molecule type" value="Genomic_DNA"/>
</dbReference>
<comment type="caution">
    <text evidence="10">The sequence shown here is derived from an EMBL/GenBank/DDBJ whole genome shotgun (WGS) entry which is preliminary data.</text>
</comment>
<dbReference type="Pfam" id="PF12704">
    <property type="entry name" value="MacB_PCD"/>
    <property type="match status" value="1"/>
</dbReference>
<evidence type="ECO:0000313" key="10">
    <source>
        <dbReference type="EMBL" id="TYD00486.1"/>
    </source>
</evidence>
<feature type="transmembrane region" description="Helical" evidence="7">
    <location>
        <begin position="397"/>
        <end position="416"/>
    </location>
</feature>
<proteinExistence type="inferred from homology"/>
<dbReference type="GO" id="GO:0022857">
    <property type="term" value="F:transmembrane transporter activity"/>
    <property type="evidence" value="ECO:0007669"/>
    <property type="project" value="TreeGrafter"/>
</dbReference>
<evidence type="ECO:0000256" key="6">
    <source>
        <dbReference type="ARBA" id="ARBA00038076"/>
    </source>
</evidence>
<protein>
    <submittedName>
        <fullName evidence="10">ABC transporter permease</fullName>
    </submittedName>
</protein>
<evidence type="ECO:0000256" key="2">
    <source>
        <dbReference type="ARBA" id="ARBA00022475"/>
    </source>
</evidence>
<dbReference type="PANTHER" id="PTHR30572:SF4">
    <property type="entry name" value="ABC TRANSPORTER PERMEASE YTRF"/>
    <property type="match status" value="1"/>
</dbReference>
<evidence type="ECO:0000256" key="3">
    <source>
        <dbReference type="ARBA" id="ARBA00022692"/>
    </source>
</evidence>
<feature type="transmembrane region" description="Helical" evidence="7">
    <location>
        <begin position="309"/>
        <end position="335"/>
    </location>
</feature>
<keyword evidence="11" id="KW-1185">Reference proteome</keyword>
<keyword evidence="5 7" id="KW-0472">Membrane</keyword>
<dbReference type="AlphaFoldDB" id="A0A5D0XUU6"/>
<comment type="subcellular location">
    <subcellularLocation>
        <location evidence="1">Cell membrane</location>
        <topology evidence="1">Multi-pass membrane protein</topology>
    </subcellularLocation>
</comment>
<dbReference type="Proteomes" id="UP000323410">
    <property type="component" value="Unassembled WGS sequence"/>
</dbReference>
<dbReference type="InterPro" id="IPR025857">
    <property type="entry name" value="MacB_PCD"/>
</dbReference>
<evidence type="ECO:0000313" key="11">
    <source>
        <dbReference type="Proteomes" id="UP000323410"/>
    </source>
</evidence>
<name>A0A5D0XUU6_9MICC</name>
<evidence type="ECO:0000256" key="7">
    <source>
        <dbReference type="SAM" id="Phobius"/>
    </source>
</evidence>
<feature type="domain" description="MacB-like periplasmic core" evidence="9">
    <location>
        <begin position="54"/>
        <end position="266"/>
    </location>
</feature>